<feature type="compositionally biased region" description="Acidic residues" evidence="8">
    <location>
        <begin position="482"/>
        <end position="503"/>
    </location>
</feature>
<dbReference type="InterPro" id="IPR024671">
    <property type="entry name" value="Atg22-like"/>
</dbReference>
<evidence type="ECO:0000256" key="3">
    <source>
        <dbReference type="ARBA" id="ARBA00022448"/>
    </source>
</evidence>
<comment type="similarity">
    <text evidence="2 7">Belongs to the ATG22 family.</text>
</comment>
<dbReference type="PANTHER" id="PTHR23519:SF1">
    <property type="entry name" value="AUTOPHAGY-RELATED PROTEIN 22"/>
    <property type="match status" value="1"/>
</dbReference>
<feature type="transmembrane region" description="Helical" evidence="7">
    <location>
        <begin position="211"/>
        <end position="233"/>
    </location>
</feature>
<keyword evidence="4 7" id="KW-0812">Transmembrane</keyword>
<comment type="caution">
    <text evidence="9">The sequence shown here is derived from an EMBL/GenBank/DDBJ whole genome shotgun (WGS) entry which is preliminary data.</text>
</comment>
<dbReference type="GO" id="GO:0006914">
    <property type="term" value="P:autophagy"/>
    <property type="evidence" value="ECO:0007669"/>
    <property type="project" value="UniProtKB-KW"/>
</dbReference>
<comment type="function">
    <text evidence="7">Vacuolar effluxer which mediate the efflux of amino acids resulting from autophagic degradation. The release of autophagic amino acids allows the maintenance of protein synthesis and viability during nitrogen starvation.</text>
</comment>
<evidence type="ECO:0000256" key="1">
    <source>
        <dbReference type="ARBA" id="ARBA00004127"/>
    </source>
</evidence>
<feature type="transmembrane region" description="Helical" evidence="7">
    <location>
        <begin position="338"/>
        <end position="358"/>
    </location>
</feature>
<dbReference type="InterPro" id="IPR036259">
    <property type="entry name" value="MFS_trans_sf"/>
</dbReference>
<dbReference type="PANTHER" id="PTHR23519">
    <property type="entry name" value="AUTOPHAGY-RELATED PROTEIN 22"/>
    <property type="match status" value="1"/>
</dbReference>
<evidence type="ECO:0000256" key="5">
    <source>
        <dbReference type="ARBA" id="ARBA00022989"/>
    </source>
</evidence>
<dbReference type="Gene3D" id="1.20.1250.20">
    <property type="entry name" value="MFS general substrate transporter like domains"/>
    <property type="match status" value="1"/>
</dbReference>
<evidence type="ECO:0000313" key="9">
    <source>
        <dbReference type="EMBL" id="KAF9150571.1"/>
    </source>
</evidence>
<evidence type="ECO:0000256" key="2">
    <source>
        <dbReference type="ARBA" id="ARBA00006978"/>
    </source>
</evidence>
<dbReference type="InterPro" id="IPR050495">
    <property type="entry name" value="ATG22/LtaA_families"/>
</dbReference>
<dbReference type="Pfam" id="PF11700">
    <property type="entry name" value="ATG22"/>
    <property type="match status" value="1"/>
</dbReference>
<sequence length="503" mass="55458">MESSSNTTGSVFQPLLVQQVARNASRLSSDPTLSCPKDDTLIPEGERCLVPFGFVCVEPTSYVLLIHVVSVLCAIIVSLGTSAFADHGRSSKKLMVTFCTLLALTTSFMFIAPLNPDLWWLAGLLMVISLIFNGATLNFFDAHIPILARHHPKVIRAMVDFGVNSREHIEAKVRMATFLSGGASAAGYTGGVVLTILGSVLLLVMGAETLIVGYCLVMSGVYVLISIVIYAFLSHQRTSPPLPKGASYLTFGYVRIAKTVRQMRRLKTMFYYLCAWFILGDGLTSTASTAILIAQDQFKASNDAFIIAVLVQYVFAACSMSFWIWLQNSRGVKPMTVIIMNICLFGLIPIYVLTGLINSNPVGLKNTWKMYMLAVVLGTFIGAICSSNMVVFSQFIPLGHENELFALFEMTDVTSSWIGPLVCAAIIESFGIRHTYWFLVPQYYIPAIMMFFVDVDKGRQEAIDFYNNEQEEKRKASLEEGGGSDDNDMELSDGKSEEEDKAF</sequence>
<keyword evidence="7" id="KW-0072">Autophagy</keyword>
<evidence type="ECO:0000313" key="10">
    <source>
        <dbReference type="Proteomes" id="UP000748756"/>
    </source>
</evidence>
<feature type="transmembrane region" description="Helical" evidence="7">
    <location>
        <begin position="305"/>
        <end position="326"/>
    </location>
</feature>
<organism evidence="9 10">
    <name type="scientific">Linnemannia schmuckeri</name>
    <dbReference type="NCBI Taxonomy" id="64567"/>
    <lineage>
        <taxon>Eukaryota</taxon>
        <taxon>Fungi</taxon>
        <taxon>Fungi incertae sedis</taxon>
        <taxon>Mucoromycota</taxon>
        <taxon>Mortierellomycotina</taxon>
        <taxon>Mortierellomycetes</taxon>
        <taxon>Mortierellales</taxon>
        <taxon>Mortierellaceae</taxon>
        <taxon>Linnemannia</taxon>
    </lineage>
</organism>
<dbReference type="EMBL" id="JAAAUQ010000403">
    <property type="protein sequence ID" value="KAF9150571.1"/>
    <property type="molecule type" value="Genomic_DNA"/>
</dbReference>
<accession>A0A9P5RYW3</accession>
<evidence type="ECO:0000256" key="4">
    <source>
        <dbReference type="ARBA" id="ARBA00022692"/>
    </source>
</evidence>
<feature type="transmembrane region" description="Helical" evidence="7">
    <location>
        <begin position="118"/>
        <end position="140"/>
    </location>
</feature>
<name>A0A9P5RYW3_9FUNG</name>
<feature type="transmembrane region" description="Helical" evidence="7">
    <location>
        <begin position="404"/>
        <end position="430"/>
    </location>
</feature>
<keyword evidence="7" id="KW-0029">Amino-acid transport</keyword>
<gene>
    <name evidence="9" type="primary">ATG22_6</name>
    <name evidence="9" type="ORF">BG015_007627</name>
</gene>
<evidence type="ECO:0000256" key="8">
    <source>
        <dbReference type="SAM" id="MobiDB-lite"/>
    </source>
</evidence>
<dbReference type="GO" id="GO:0006865">
    <property type="term" value="P:amino acid transport"/>
    <property type="evidence" value="ECO:0007669"/>
    <property type="project" value="UniProtKB-KW"/>
</dbReference>
<feature type="transmembrane region" description="Helical" evidence="7">
    <location>
        <begin position="62"/>
        <end position="82"/>
    </location>
</feature>
<feature type="transmembrane region" description="Helical" evidence="7">
    <location>
        <begin position="176"/>
        <end position="205"/>
    </location>
</feature>
<dbReference type="OrthoDB" id="42657at2759"/>
<dbReference type="GO" id="GO:0005774">
    <property type="term" value="C:vacuolar membrane"/>
    <property type="evidence" value="ECO:0007669"/>
    <property type="project" value="UniProtKB-SubCell"/>
</dbReference>
<dbReference type="AlphaFoldDB" id="A0A9P5RYW3"/>
<reference evidence="9" key="1">
    <citation type="journal article" date="2020" name="Fungal Divers.">
        <title>Resolving the Mortierellaceae phylogeny through synthesis of multi-gene phylogenetics and phylogenomics.</title>
        <authorList>
            <person name="Vandepol N."/>
            <person name="Liber J."/>
            <person name="Desiro A."/>
            <person name="Na H."/>
            <person name="Kennedy M."/>
            <person name="Barry K."/>
            <person name="Grigoriev I.V."/>
            <person name="Miller A.N."/>
            <person name="O'Donnell K."/>
            <person name="Stajich J.E."/>
            <person name="Bonito G."/>
        </authorList>
    </citation>
    <scope>NUCLEOTIDE SEQUENCE</scope>
    <source>
        <strain evidence="9">NRRL 6426</strain>
    </source>
</reference>
<protein>
    <recommendedName>
        <fullName evidence="7">Autophagy-related protein</fullName>
    </recommendedName>
</protein>
<dbReference type="GO" id="GO:0012505">
    <property type="term" value="C:endomembrane system"/>
    <property type="evidence" value="ECO:0007669"/>
    <property type="project" value="UniProtKB-SubCell"/>
</dbReference>
<feature type="region of interest" description="Disordered" evidence="8">
    <location>
        <begin position="470"/>
        <end position="503"/>
    </location>
</feature>
<keyword evidence="6 7" id="KW-0472">Membrane</keyword>
<feature type="transmembrane region" description="Helical" evidence="7">
    <location>
        <begin position="436"/>
        <end position="453"/>
    </location>
</feature>
<proteinExistence type="inferred from homology"/>
<dbReference type="Proteomes" id="UP000748756">
    <property type="component" value="Unassembled WGS sequence"/>
</dbReference>
<keyword evidence="5 7" id="KW-1133">Transmembrane helix</keyword>
<keyword evidence="10" id="KW-1185">Reference proteome</keyword>
<evidence type="ECO:0000256" key="7">
    <source>
        <dbReference type="RuleBase" id="RU363073"/>
    </source>
</evidence>
<evidence type="ECO:0000256" key="6">
    <source>
        <dbReference type="ARBA" id="ARBA00023136"/>
    </source>
</evidence>
<keyword evidence="7" id="KW-0926">Vacuole</keyword>
<feature type="transmembrane region" description="Helical" evidence="7">
    <location>
        <begin position="270"/>
        <end position="293"/>
    </location>
</feature>
<feature type="transmembrane region" description="Helical" evidence="7">
    <location>
        <begin position="370"/>
        <end position="392"/>
    </location>
</feature>
<comment type="subcellular location">
    <subcellularLocation>
        <location evidence="1">Endomembrane system</location>
        <topology evidence="1">Multi-pass membrane protein</topology>
    </subcellularLocation>
    <subcellularLocation>
        <location evidence="7">Vacuole membrane</location>
        <topology evidence="7">Multi-pass membrane protein</topology>
    </subcellularLocation>
</comment>
<feature type="transmembrane region" description="Helical" evidence="7">
    <location>
        <begin position="94"/>
        <end position="112"/>
    </location>
</feature>
<keyword evidence="3 7" id="KW-0813">Transport</keyword>
<dbReference type="SUPFAM" id="SSF103473">
    <property type="entry name" value="MFS general substrate transporter"/>
    <property type="match status" value="1"/>
</dbReference>